<dbReference type="GO" id="GO:0005829">
    <property type="term" value="C:cytosol"/>
    <property type="evidence" value="ECO:0007669"/>
    <property type="project" value="TreeGrafter"/>
</dbReference>
<dbReference type="InterPro" id="IPR023214">
    <property type="entry name" value="HAD_sf"/>
</dbReference>
<keyword evidence="1" id="KW-0378">Hydrolase</keyword>
<protein>
    <submittedName>
        <fullName evidence="1">HAD hydrolase-like protein</fullName>
    </submittedName>
</protein>
<dbReference type="Pfam" id="PF00702">
    <property type="entry name" value="Hydrolase"/>
    <property type="match status" value="1"/>
</dbReference>
<dbReference type="RefSeq" id="WP_173493415.1">
    <property type="nucleotide sequence ID" value="NZ_CP054056.1"/>
</dbReference>
<dbReference type="Gene3D" id="3.40.50.1000">
    <property type="entry name" value="HAD superfamily/HAD-like"/>
    <property type="match status" value="1"/>
</dbReference>
<dbReference type="Gene3D" id="1.10.150.240">
    <property type="entry name" value="Putative phosphatase, domain 2"/>
    <property type="match status" value="1"/>
</dbReference>
<dbReference type="GO" id="GO:0008967">
    <property type="term" value="F:phosphoglycolate phosphatase activity"/>
    <property type="evidence" value="ECO:0007669"/>
    <property type="project" value="TreeGrafter"/>
</dbReference>
<organism evidence="1 2">
    <name type="scientific">Aquiluna borgnonia</name>
    <dbReference type="NCBI Taxonomy" id="2499157"/>
    <lineage>
        <taxon>Bacteria</taxon>
        <taxon>Bacillati</taxon>
        <taxon>Actinomycetota</taxon>
        <taxon>Actinomycetes</taxon>
        <taxon>Micrococcales</taxon>
        <taxon>Microbacteriaceae</taxon>
        <taxon>Luna cluster</taxon>
        <taxon>Luna-1 subcluster</taxon>
        <taxon>Aquiluna</taxon>
    </lineage>
</organism>
<evidence type="ECO:0000313" key="1">
    <source>
        <dbReference type="EMBL" id="QKJ25118.1"/>
    </source>
</evidence>
<name>A0A7D4ULI8_9MICO</name>
<accession>A0A7D4ULI8</accession>
<dbReference type="GO" id="GO:0006281">
    <property type="term" value="P:DNA repair"/>
    <property type="evidence" value="ECO:0007669"/>
    <property type="project" value="TreeGrafter"/>
</dbReference>
<dbReference type="KEGG" id="aqg:HRU87_02660"/>
<keyword evidence="2" id="KW-1185">Reference proteome</keyword>
<dbReference type="PANTHER" id="PTHR43434">
    <property type="entry name" value="PHOSPHOGLYCOLATE PHOSPHATASE"/>
    <property type="match status" value="1"/>
</dbReference>
<dbReference type="InterPro" id="IPR023198">
    <property type="entry name" value="PGP-like_dom2"/>
</dbReference>
<dbReference type="PANTHER" id="PTHR43434:SF19">
    <property type="entry name" value="PHOSPHONOACETALDEHYDE HYDROLASE"/>
    <property type="match status" value="1"/>
</dbReference>
<dbReference type="InterPro" id="IPR036412">
    <property type="entry name" value="HAD-like_sf"/>
</dbReference>
<proteinExistence type="predicted"/>
<dbReference type="AlphaFoldDB" id="A0A7D4ULI8"/>
<dbReference type="Proteomes" id="UP000501003">
    <property type="component" value="Chromosome"/>
</dbReference>
<reference evidence="1 2" key="1">
    <citation type="submission" date="2020-05" db="EMBL/GenBank/DDBJ databases">
        <title>Aquirufa sp. strain 15G-AUS-rot a new Aquirufa species.</title>
        <authorList>
            <person name="Pitt A."/>
            <person name="Hahn M.W."/>
        </authorList>
    </citation>
    <scope>NUCLEOTIDE SEQUENCE [LARGE SCALE GENOMIC DNA]</scope>
    <source>
        <strain evidence="1 2">15G-AUS-rot</strain>
    </source>
</reference>
<evidence type="ECO:0000313" key="2">
    <source>
        <dbReference type="Proteomes" id="UP000501003"/>
    </source>
</evidence>
<dbReference type="SFLD" id="SFLDG01129">
    <property type="entry name" value="C1.5:_HAD__Beta-PGM__Phosphata"/>
    <property type="match status" value="1"/>
</dbReference>
<sequence>MYKLVVFDVAGTIVSDDGVVIAAFEQAFNEVVPELWSEKSEEFSHYAKVTMGQAKIEVFEHLLGSRELAEKAAGAFQTYYLTRLSEAKAFDGIEQMFRSLRENGIKIALNTGFNRETLDQMIENLGWSDLIDATATPSETKAGRPSPAMLEYVSRQLGISNPKEVAILGDTASDIESGIRFGAGLKIGVLSGAHDEETLLGAGADVVVKDATYAIADLLD</sequence>
<dbReference type="SFLD" id="SFLDS00003">
    <property type="entry name" value="Haloacid_Dehalogenase"/>
    <property type="match status" value="1"/>
</dbReference>
<gene>
    <name evidence="1" type="ORF">HRU87_02660</name>
</gene>
<dbReference type="EMBL" id="CP054056">
    <property type="protein sequence ID" value="QKJ25118.1"/>
    <property type="molecule type" value="Genomic_DNA"/>
</dbReference>
<dbReference type="SUPFAM" id="SSF56784">
    <property type="entry name" value="HAD-like"/>
    <property type="match status" value="1"/>
</dbReference>
<dbReference type="InterPro" id="IPR050155">
    <property type="entry name" value="HAD-like_hydrolase_sf"/>
</dbReference>